<feature type="transmembrane region" description="Helical" evidence="1">
    <location>
        <begin position="45"/>
        <end position="64"/>
    </location>
</feature>
<reference evidence="2 3" key="1">
    <citation type="submission" date="2018-08" db="EMBL/GenBank/DDBJ databases">
        <title>Diversity &amp; Physiological Properties of Lignin-Decomposing Actinobacteria from Soil.</title>
        <authorList>
            <person name="Roh S.G."/>
            <person name="Kim S.B."/>
        </authorList>
    </citation>
    <scope>NUCLEOTIDE SEQUENCE [LARGE SCALE GENOMIC DNA]</scope>
    <source>
        <strain evidence="2 3">MMS17-GH009</strain>
    </source>
</reference>
<keyword evidence="1" id="KW-0472">Membrane</keyword>
<keyword evidence="1" id="KW-0812">Transmembrane</keyword>
<evidence type="ECO:0000313" key="2">
    <source>
        <dbReference type="EMBL" id="RGD59926.1"/>
    </source>
</evidence>
<comment type="caution">
    <text evidence="2">The sequence shown here is derived from an EMBL/GenBank/DDBJ whole genome shotgun (WGS) entry which is preliminary data.</text>
</comment>
<accession>A0A372ZVK4</accession>
<dbReference type="AlphaFoldDB" id="A0A372ZVK4"/>
<proteinExistence type="predicted"/>
<dbReference type="RefSeq" id="WP_117488075.1">
    <property type="nucleotide sequence ID" value="NZ_QVIG01000001.1"/>
</dbReference>
<protein>
    <submittedName>
        <fullName evidence="2">Uncharacterized protein</fullName>
    </submittedName>
</protein>
<dbReference type="Proteomes" id="UP000263377">
    <property type="component" value="Unassembled WGS sequence"/>
</dbReference>
<keyword evidence="1" id="KW-1133">Transmembrane helix</keyword>
<organism evidence="2 3">
    <name type="scientific">Kitasatospora xanthocidica</name>
    <dbReference type="NCBI Taxonomy" id="83382"/>
    <lineage>
        <taxon>Bacteria</taxon>
        <taxon>Bacillati</taxon>
        <taxon>Actinomycetota</taxon>
        <taxon>Actinomycetes</taxon>
        <taxon>Kitasatosporales</taxon>
        <taxon>Streptomycetaceae</taxon>
        <taxon>Kitasatospora</taxon>
    </lineage>
</organism>
<gene>
    <name evidence="2" type="ORF">DR950_21000</name>
</gene>
<dbReference type="EMBL" id="QVIG01000001">
    <property type="protein sequence ID" value="RGD59926.1"/>
    <property type="molecule type" value="Genomic_DNA"/>
</dbReference>
<evidence type="ECO:0000256" key="1">
    <source>
        <dbReference type="SAM" id="Phobius"/>
    </source>
</evidence>
<name>A0A372ZVK4_9ACTN</name>
<keyword evidence="3" id="KW-1185">Reference proteome</keyword>
<evidence type="ECO:0000313" key="3">
    <source>
        <dbReference type="Proteomes" id="UP000263377"/>
    </source>
</evidence>
<sequence>MRSHEQRDLTARLSALAEAPAPPAALDTSAVIARGRVRLRRRRQALVGVVAGSTAAVLAGVLLLRPTGAPPAPAVPAPTAPVSLAPSPTATPTPAAKTGPLSAEARFGWLPSWLARPAVGYANSDGRSVATAATTTAVLNATPALKLELLRGPGESPAPGQHTAPAPPVAGREAQWLLTDASGSLGGLRWLTASGRWAQLTATLWLDAKVQDDLLRVAAGAEFGSRDVPFPVRPTGLPADLGLRNAEVHRPTRDSEPPWSAILSYTVGDKWLSVTVQPDGFGKFADGRPNGGTPVCRVEKGVQLCANGTAAGLPAVQGAGGLAGLLERFEVLGADEASWTR</sequence>